<evidence type="ECO:0000313" key="3">
    <source>
        <dbReference type="Proteomes" id="UP000541444"/>
    </source>
</evidence>
<feature type="region of interest" description="Disordered" evidence="1">
    <location>
        <begin position="77"/>
        <end position="103"/>
    </location>
</feature>
<evidence type="ECO:0000313" key="2">
    <source>
        <dbReference type="EMBL" id="KAF6167059.1"/>
    </source>
</evidence>
<keyword evidence="3" id="KW-1185">Reference proteome</keyword>
<organism evidence="2 3">
    <name type="scientific">Kingdonia uniflora</name>
    <dbReference type="NCBI Taxonomy" id="39325"/>
    <lineage>
        <taxon>Eukaryota</taxon>
        <taxon>Viridiplantae</taxon>
        <taxon>Streptophyta</taxon>
        <taxon>Embryophyta</taxon>
        <taxon>Tracheophyta</taxon>
        <taxon>Spermatophyta</taxon>
        <taxon>Magnoliopsida</taxon>
        <taxon>Ranunculales</taxon>
        <taxon>Circaeasteraceae</taxon>
        <taxon>Kingdonia</taxon>
    </lineage>
</organism>
<feature type="region of interest" description="Disordered" evidence="1">
    <location>
        <begin position="146"/>
        <end position="191"/>
    </location>
</feature>
<evidence type="ECO:0000256" key="1">
    <source>
        <dbReference type="SAM" id="MobiDB-lite"/>
    </source>
</evidence>
<dbReference type="AlphaFoldDB" id="A0A7J7NIL4"/>
<dbReference type="EMBL" id="JACGCM010000766">
    <property type="protein sequence ID" value="KAF6167059.1"/>
    <property type="molecule type" value="Genomic_DNA"/>
</dbReference>
<accession>A0A7J7NIL4</accession>
<comment type="caution">
    <text evidence="2">The sequence shown here is derived from an EMBL/GenBank/DDBJ whole genome shotgun (WGS) entry which is preliminary data.</text>
</comment>
<sequence length="209" mass="23208">MSDIVGINKVISPSSGIVVKTLCTVPIEVVPPLLTEQPDIVMIEPDEGPPICPTSQVKVEVETTQFDSPQRLKEKEYEEIGGRRPRKQRIPDPDKEKRQKRYGKCRVYDHNKKTCKGAPTTPRPRVARTPKKVDINVSMARHISCVGLPSTTPNMRRRGSGGIGGGGRKSSRGVRTETSSSPRYKRAMIGGPQSNLDVPRIWWSVKATR</sequence>
<protein>
    <submittedName>
        <fullName evidence="2">Uncharacterized protein</fullName>
    </submittedName>
</protein>
<gene>
    <name evidence="2" type="ORF">GIB67_041314</name>
</gene>
<name>A0A7J7NIL4_9MAGN</name>
<proteinExistence type="predicted"/>
<reference evidence="2 3" key="1">
    <citation type="journal article" date="2020" name="IScience">
        <title>Genome Sequencing of the Endangered Kingdonia uniflora (Circaeasteraceae, Ranunculales) Reveals Potential Mechanisms of Evolutionary Specialization.</title>
        <authorList>
            <person name="Sun Y."/>
            <person name="Deng T."/>
            <person name="Zhang A."/>
            <person name="Moore M.J."/>
            <person name="Landis J.B."/>
            <person name="Lin N."/>
            <person name="Zhang H."/>
            <person name="Zhang X."/>
            <person name="Huang J."/>
            <person name="Zhang X."/>
            <person name="Sun H."/>
            <person name="Wang H."/>
        </authorList>
    </citation>
    <scope>NUCLEOTIDE SEQUENCE [LARGE SCALE GENOMIC DNA]</scope>
    <source>
        <strain evidence="2">TB1705</strain>
        <tissue evidence="2">Leaf</tissue>
    </source>
</reference>
<dbReference type="Proteomes" id="UP000541444">
    <property type="component" value="Unassembled WGS sequence"/>
</dbReference>